<dbReference type="PROSITE" id="PS50846">
    <property type="entry name" value="HMA_2"/>
    <property type="match status" value="1"/>
</dbReference>
<dbReference type="Gene3D" id="3.30.70.100">
    <property type="match status" value="1"/>
</dbReference>
<keyword evidence="1" id="KW-0479">Metal-binding</keyword>
<reference evidence="3 4" key="1">
    <citation type="submission" date="2022-04" db="EMBL/GenBank/DDBJ databases">
        <title>Pseudomonas knackmussii B09-2.</title>
        <authorList>
            <person name="Deng Y."/>
        </authorList>
    </citation>
    <scope>NUCLEOTIDE SEQUENCE [LARGE SCALE GENOMIC DNA]</scope>
    <source>
        <strain evidence="3 4">B09-2</strain>
    </source>
</reference>
<dbReference type="Pfam" id="PF00403">
    <property type="entry name" value="HMA"/>
    <property type="match status" value="1"/>
</dbReference>
<evidence type="ECO:0000256" key="1">
    <source>
        <dbReference type="ARBA" id="ARBA00022723"/>
    </source>
</evidence>
<dbReference type="InterPro" id="IPR036163">
    <property type="entry name" value="HMA_dom_sf"/>
</dbReference>
<feature type="domain" description="HMA" evidence="2">
    <location>
        <begin position="2"/>
        <end position="65"/>
    </location>
</feature>
<evidence type="ECO:0000259" key="2">
    <source>
        <dbReference type="PROSITE" id="PS50846"/>
    </source>
</evidence>
<dbReference type="InterPro" id="IPR017969">
    <property type="entry name" value="Heavy-metal-associated_CS"/>
</dbReference>
<gene>
    <name evidence="3" type="ORF">M0M42_06695</name>
</gene>
<organism evidence="3 4">
    <name type="scientific">Pseudomonas knackmussii</name>
    <dbReference type="NCBI Taxonomy" id="65741"/>
    <lineage>
        <taxon>Bacteria</taxon>
        <taxon>Pseudomonadati</taxon>
        <taxon>Pseudomonadota</taxon>
        <taxon>Gammaproteobacteria</taxon>
        <taxon>Pseudomonadales</taxon>
        <taxon>Pseudomonadaceae</taxon>
        <taxon>Pseudomonas</taxon>
    </lineage>
</organism>
<dbReference type="PROSITE" id="PS01047">
    <property type="entry name" value="HMA_1"/>
    <property type="match status" value="1"/>
</dbReference>
<evidence type="ECO:0000313" key="3">
    <source>
        <dbReference type="EMBL" id="UPQ84082.1"/>
    </source>
</evidence>
<dbReference type="Proteomes" id="UP000831189">
    <property type="component" value="Chromosome"/>
</dbReference>
<dbReference type="CDD" id="cd00371">
    <property type="entry name" value="HMA"/>
    <property type="match status" value="1"/>
</dbReference>
<name>A0ABY4KXV1_9PSED</name>
<accession>A0ABY4KXV1</accession>
<dbReference type="InterPro" id="IPR006121">
    <property type="entry name" value="HMA_dom"/>
</dbReference>
<dbReference type="SUPFAM" id="SSF55008">
    <property type="entry name" value="HMA, heavy metal-associated domain"/>
    <property type="match status" value="1"/>
</dbReference>
<keyword evidence="4" id="KW-1185">Reference proteome</keyword>
<proteinExistence type="predicted"/>
<sequence>MSSITLQVEGMTCGACVRHVSQALNAIAGVDAVDVDLQGGRVRVGGDPDHAALLSALNEAGYPAQIAGETTSAAAPKTGCGSGCGCR</sequence>
<evidence type="ECO:0000313" key="4">
    <source>
        <dbReference type="Proteomes" id="UP000831189"/>
    </source>
</evidence>
<dbReference type="EMBL" id="CP096208">
    <property type="protein sequence ID" value="UPQ84082.1"/>
    <property type="molecule type" value="Genomic_DNA"/>
</dbReference>
<protein>
    <submittedName>
        <fullName evidence="3">Heavy-metal-associated domain-containing protein</fullName>
    </submittedName>
</protein>